<feature type="compositionally biased region" description="Basic and acidic residues" evidence="9">
    <location>
        <begin position="258"/>
        <end position="273"/>
    </location>
</feature>
<feature type="compositionally biased region" description="Low complexity" evidence="9">
    <location>
        <begin position="189"/>
        <end position="202"/>
    </location>
</feature>
<feature type="compositionally biased region" description="Basic and acidic residues" evidence="9">
    <location>
        <begin position="2057"/>
        <end position="2070"/>
    </location>
</feature>
<feature type="compositionally biased region" description="Basic and acidic residues" evidence="9">
    <location>
        <begin position="1742"/>
        <end position="1757"/>
    </location>
</feature>
<feature type="compositionally biased region" description="Polar residues" evidence="9">
    <location>
        <begin position="1418"/>
        <end position="1427"/>
    </location>
</feature>
<dbReference type="Pfam" id="PF00856">
    <property type="entry name" value="SET"/>
    <property type="match status" value="1"/>
</dbReference>
<dbReference type="OrthoDB" id="3221at2759"/>
<feature type="compositionally biased region" description="Polar residues" evidence="9">
    <location>
        <begin position="412"/>
        <end position="428"/>
    </location>
</feature>
<evidence type="ECO:0000259" key="12">
    <source>
        <dbReference type="PROSITE" id="PS51215"/>
    </source>
</evidence>
<feature type="compositionally biased region" description="Basic and acidic residues" evidence="9">
    <location>
        <begin position="1581"/>
        <end position="1624"/>
    </location>
</feature>
<feature type="region of interest" description="Disordered" evidence="9">
    <location>
        <begin position="231"/>
        <end position="428"/>
    </location>
</feature>
<proteinExistence type="predicted"/>
<feature type="compositionally biased region" description="Basic and acidic residues" evidence="9">
    <location>
        <begin position="1723"/>
        <end position="1735"/>
    </location>
</feature>
<evidence type="ECO:0000256" key="6">
    <source>
        <dbReference type="ARBA" id="ARBA00022691"/>
    </source>
</evidence>
<evidence type="ECO:0000259" key="11">
    <source>
        <dbReference type="PROSITE" id="PS50868"/>
    </source>
</evidence>
<evidence type="ECO:0000313" key="13">
    <source>
        <dbReference type="EMBL" id="PXF48826.1"/>
    </source>
</evidence>
<evidence type="ECO:0000256" key="8">
    <source>
        <dbReference type="SAM" id="Coils"/>
    </source>
</evidence>
<dbReference type="PROSITE" id="PS50280">
    <property type="entry name" value="SET"/>
    <property type="match status" value="1"/>
</dbReference>
<dbReference type="PROSITE" id="PS51215">
    <property type="entry name" value="AWS"/>
    <property type="match status" value="1"/>
</dbReference>
<dbReference type="SMART" id="SM00570">
    <property type="entry name" value="AWS"/>
    <property type="match status" value="1"/>
</dbReference>
<evidence type="ECO:0000256" key="1">
    <source>
        <dbReference type="ARBA" id="ARBA00004123"/>
    </source>
</evidence>
<dbReference type="Pfam" id="PF17907">
    <property type="entry name" value="AWS"/>
    <property type="match status" value="1"/>
</dbReference>
<feature type="compositionally biased region" description="Basic and acidic residues" evidence="9">
    <location>
        <begin position="1775"/>
        <end position="1813"/>
    </location>
</feature>
<keyword evidence="4 13" id="KW-0489">Methyltransferase</keyword>
<dbReference type="PROSITE" id="PS50868">
    <property type="entry name" value="POST_SET"/>
    <property type="match status" value="1"/>
</dbReference>
<keyword evidence="7" id="KW-0539">Nucleus</keyword>
<feature type="compositionally biased region" description="Polar residues" evidence="9">
    <location>
        <begin position="1625"/>
        <end position="1635"/>
    </location>
</feature>
<feature type="region of interest" description="Disordered" evidence="9">
    <location>
        <begin position="1381"/>
        <end position="2278"/>
    </location>
</feature>
<feature type="compositionally biased region" description="Basic and acidic residues" evidence="9">
    <location>
        <begin position="1681"/>
        <end position="1716"/>
    </location>
</feature>
<dbReference type="InterPro" id="IPR001214">
    <property type="entry name" value="SET_dom"/>
</dbReference>
<comment type="caution">
    <text evidence="13">The sequence shown here is derived from an EMBL/GenBank/DDBJ whole genome shotgun (WGS) entry which is preliminary data.</text>
</comment>
<reference evidence="13 14" key="1">
    <citation type="journal article" date="2018" name="Mol. Biol. Evol.">
        <title>Analysis of the draft genome of the red seaweed Gracilariopsis chorda provides insights into genome size evolution in Rhodophyta.</title>
        <authorList>
            <person name="Lee J."/>
            <person name="Yang E.C."/>
            <person name="Graf L."/>
            <person name="Yang J.H."/>
            <person name="Qiu H."/>
            <person name="Zel Zion U."/>
            <person name="Chan C.X."/>
            <person name="Stephens T.G."/>
            <person name="Weber A.P.M."/>
            <person name="Boo G.H."/>
            <person name="Boo S.M."/>
            <person name="Kim K.M."/>
            <person name="Shin Y."/>
            <person name="Jung M."/>
            <person name="Lee S.J."/>
            <person name="Yim H.S."/>
            <person name="Lee J.H."/>
            <person name="Bhattacharya D."/>
            <person name="Yoon H.S."/>
        </authorList>
    </citation>
    <scope>NUCLEOTIDE SEQUENCE [LARGE SCALE GENOMIC DNA]</scope>
    <source>
        <strain evidence="13 14">SKKU-2015</strain>
        <tissue evidence="13">Whole body</tissue>
    </source>
</reference>
<feature type="compositionally biased region" description="Basic residues" evidence="9">
    <location>
        <begin position="1510"/>
        <end position="1528"/>
    </location>
</feature>
<feature type="compositionally biased region" description="Basic and acidic residues" evidence="9">
    <location>
        <begin position="1292"/>
        <end position="1307"/>
    </location>
</feature>
<feature type="compositionally biased region" description="Polar residues" evidence="9">
    <location>
        <begin position="1467"/>
        <end position="1480"/>
    </location>
</feature>
<keyword evidence="8" id="KW-0175">Coiled coil</keyword>
<evidence type="ECO:0000313" key="14">
    <source>
        <dbReference type="Proteomes" id="UP000247409"/>
    </source>
</evidence>
<name>A0A2V3J300_9FLOR</name>
<gene>
    <name evidence="13" type="ORF">BWQ96_01382</name>
</gene>
<feature type="compositionally biased region" description="Basic and acidic residues" evidence="9">
    <location>
        <begin position="380"/>
        <end position="396"/>
    </location>
</feature>
<dbReference type="InterPro" id="IPR050777">
    <property type="entry name" value="SET2_Histone-Lys_MeTrsfase"/>
</dbReference>
<dbReference type="EMBL" id="NBIV01000011">
    <property type="protein sequence ID" value="PXF48826.1"/>
    <property type="molecule type" value="Genomic_DNA"/>
</dbReference>
<feature type="domain" description="AWS" evidence="12">
    <location>
        <begin position="1107"/>
        <end position="1166"/>
    </location>
</feature>
<keyword evidence="14" id="KW-1185">Reference proteome</keyword>
<evidence type="ECO:0000256" key="5">
    <source>
        <dbReference type="ARBA" id="ARBA00022679"/>
    </source>
</evidence>
<feature type="region of interest" description="Disordered" evidence="9">
    <location>
        <begin position="80"/>
        <end position="219"/>
    </location>
</feature>
<feature type="compositionally biased region" description="Basic and acidic residues" evidence="9">
    <location>
        <begin position="2265"/>
        <end position="2278"/>
    </location>
</feature>
<feature type="compositionally biased region" description="Polar residues" evidence="9">
    <location>
        <begin position="209"/>
        <end position="219"/>
    </location>
</feature>
<dbReference type="InterPro" id="IPR003616">
    <property type="entry name" value="Post-SET_dom"/>
</dbReference>
<dbReference type="InterPro" id="IPR046341">
    <property type="entry name" value="SET_dom_sf"/>
</dbReference>
<feature type="compositionally biased region" description="Basic and acidic residues" evidence="9">
    <location>
        <begin position="1892"/>
        <end position="1914"/>
    </location>
</feature>
<feature type="compositionally biased region" description="Basic and acidic residues" evidence="9">
    <location>
        <begin position="343"/>
        <end position="353"/>
    </location>
</feature>
<feature type="compositionally biased region" description="Low complexity" evidence="9">
    <location>
        <begin position="44"/>
        <end position="54"/>
    </location>
</feature>
<dbReference type="GO" id="GO:0005634">
    <property type="term" value="C:nucleus"/>
    <property type="evidence" value="ECO:0007669"/>
    <property type="project" value="UniProtKB-SubCell"/>
</dbReference>
<feature type="domain" description="SET" evidence="10">
    <location>
        <begin position="1163"/>
        <end position="1250"/>
    </location>
</feature>
<protein>
    <submittedName>
        <fullName evidence="13">Histone-lysine N-methyltransferase SETD2</fullName>
    </submittedName>
</protein>
<feature type="compositionally biased region" description="Basic and acidic residues" evidence="9">
    <location>
        <begin position="2097"/>
        <end position="2117"/>
    </location>
</feature>
<evidence type="ECO:0000259" key="10">
    <source>
        <dbReference type="PROSITE" id="PS50280"/>
    </source>
</evidence>
<keyword evidence="3" id="KW-0158">Chromosome</keyword>
<sequence length="2278" mass="256269">MSSSSHHQAALERLVAQLDLLQSRLRVSVNSHPPRSPSPPFSAPPSASLFPSFSMPFQSELDDVQALDKFLDQICERTFGARLSPQSPPHPHQPHRRRPRSAHPKHTPSGTPTPEPSHRPNLPRPKSAKSHSSTSSSPPASHPPSRTPKRPRTAATPTNLRSSRPPPIALRSVPVLTTPTNLRSARVDAPTSSTSAKHASASIRRSRPKSVSASHDAQSQSVILRLCIKPSRDYHPPDQQPSQSSNRTSTGSKRPRHRPEQQHKLASEDERKPIPASRKHRASTTSPHTQRHARDSMHETPPSESRRPTNREKNHRQEKLRNRQHQKRSDKHSAVQSNVPLDSQERTRSHHSSESVPRSSARRRRKAHIIATDSDDEGHESDNSRPRPRSPREYSHKPGSGGHSEPEKPPTHTKSPQESPAQPTPTPLQSLLSFAHKSISLSSTDGLDEAGILKRRKSLATIPGCEQFEHFSVFLYSRALCHHHKKALESMQMSYEDQIISGKMFDALSYDIDNDQWQQWISEDRSNDTSYPPGLSKSLDAVQFMLRLLEETVDSEEEVAGKVMQEWYERGLTTELANWMLTALKFWSAAKHHEGEHDENYSELVDWIIRLSCSIITYELSPSSLIYKVKNLQAGNMFISTLRGIPPGEGIFPFHRVLNSMLQFVSGFPGSSGKECKISVSQLVQAYLLRSGVPWSENSPQKDSWKAIHESSLDLPKTLCQSDFFWSCPFTKSLQQVRREPLTADSCFDVGFLVNVVSSPLFMRELLQNQSKCLELLCDVMTNTLLVLGREPLMSFRNIISEEKHYPSVPSVLDLLLTLLSSAVMQRELLTTDTKIKRLFLESVDGLLMRSARMGSNAHFQDNLERLAGKTLLGRSDWDSILEKPLASGVISDGKIMVKQRVLAFNAQVLASMGKSLEDGSRDMSQMNTLKAYLATKVNNMRNRRRVWEVVLRIQGGLDRFYCDSGKKVEVLSPQDRNHFSMVVEAIRKHFQLESVDMQKTSSSTEDKSSSSNEVPVPRKRSGNVSFPRVALIPQLCRIASREKGYVDLDEDPQVLRLAHDVITDKAQQTLARYDPESDYAWKWVRLQRKNAYIDGARDLLEKNDRTLGQRCSCLPGNAKEKKDGSEIRVACSNDLCENRHLRIECVPGECGAGSYCQNQRLQRLEYAKFKMTSFPNKGVGLVADEDIKAGTLIGEYQDASRKSQATRFLNHSCDPNSETQKWNAGGEPRVGIFAIRDIPKGEELTFDYGARSIEKGSAPCVCGSSKCRGTLTSKQEEGVAKTSTDNARAGEQNREPSPGKDPETKGNSESATVDQDVIKRVQEKIAQAKNNLNTAEQLNAYANTKTGAKKPWDEWKLTPRASSRLKVWKEATKVSWPWKGYLESSGPQLSDRADSSFRIPRRSVPMKSEDRDEVSKTPGTCGNQSERPSDAKEIPGTRTSIAGSESRSIPRIPRRSSFVEDLRPQNAFSKQAGSNTGLRTSEKKDMPQVPLSRAALIGIEKGFQPSSTKYRKKPLKPKIKERVRTRKTGSDSDSMDEYSTASEAEPIMDEKPVSPSQLPDGKGARSDDEFIAESPLEQAHVSRQEEQKAWERRQHVSKAQESDVHRRERHEHGIQQRSFRPDEVQNQAEETFASTRYPDSESRAILHRALPKSQMNADGTSRTHGHKAPRSRGPPPTAVRETHDDRYGPRSWADERLHRDHERQTRSFRHSHDPFRGNSPRPGRDSGGPRDYVHNRLSRLRTSEGEYDLSMHRDESQGFYRDSGYSQSYLFESSKGRIRERRDAKEARWSDAGEGISRGRESMMRQAHRDGWNPRGTPQRSAHPEVKPHSNLRDISFRNRDAQRRKESSGRFSDRDQVGENRERHESLIIAKERRPPEPRNPAEEVAIEGEPSREQSARRMNLPHESEGRDQNSRPTASTETEAARKPIVKVTSKAKEKTVSESRGQFRAAADSAQAPLKDRQSRSKATPVDKPAPIVDLKPGGTPQPKLRAPIPETEALRKPHTLPPLRSTTAIPAATQERQGSSDASKQGKPASQTRFTKVLTEPHGKLPSSRSSDHRIKKDVDIRPSAKAMVGSAFDVNENHESKKQVAKPDASIHAHPRDDRTRDNLKRTERDEDPDGTRGSYAFKRRRSESDGQGFAKSGTGGGANANGATSANDIGVKDATWTGDSRVDEEQRGRERRKHYDVRDGGEDDGFRRRNADMYRDDRKRFRHWSPNRTQKRRKKSNREGARSGLPGDKAREQEVRRHPPSIPVVRGSTQQKDLRSIIKKSRTGD</sequence>
<accession>A0A2V3J300</accession>
<dbReference type="GO" id="GO:0032259">
    <property type="term" value="P:methylation"/>
    <property type="evidence" value="ECO:0007669"/>
    <property type="project" value="UniProtKB-KW"/>
</dbReference>
<feature type="compositionally biased region" description="Basic residues" evidence="9">
    <location>
        <begin position="92"/>
        <end position="106"/>
    </location>
</feature>
<feature type="compositionally biased region" description="Low complexity" evidence="9">
    <location>
        <begin position="130"/>
        <end position="139"/>
    </location>
</feature>
<dbReference type="GO" id="GO:0005694">
    <property type="term" value="C:chromosome"/>
    <property type="evidence" value="ECO:0007669"/>
    <property type="project" value="UniProtKB-SubCell"/>
</dbReference>
<keyword evidence="6" id="KW-0949">S-adenosyl-L-methionine</keyword>
<dbReference type="PANTHER" id="PTHR22884">
    <property type="entry name" value="SET DOMAIN PROTEINS"/>
    <property type="match status" value="1"/>
</dbReference>
<feature type="compositionally biased region" description="Polar residues" evidence="9">
    <location>
        <begin position="1654"/>
        <end position="1663"/>
    </location>
</feature>
<feature type="domain" description="Post-SET" evidence="11">
    <location>
        <begin position="1257"/>
        <end position="1273"/>
    </location>
</feature>
<comment type="subcellular location">
    <subcellularLocation>
        <location evidence="2">Chromosome</location>
    </subcellularLocation>
    <subcellularLocation>
        <location evidence="1">Nucleus</location>
    </subcellularLocation>
</comment>
<dbReference type="Proteomes" id="UP000247409">
    <property type="component" value="Unassembled WGS sequence"/>
</dbReference>
<evidence type="ECO:0000256" key="2">
    <source>
        <dbReference type="ARBA" id="ARBA00004286"/>
    </source>
</evidence>
<evidence type="ECO:0000256" key="3">
    <source>
        <dbReference type="ARBA" id="ARBA00022454"/>
    </source>
</evidence>
<dbReference type="GO" id="GO:0042054">
    <property type="term" value="F:histone methyltransferase activity"/>
    <property type="evidence" value="ECO:0007669"/>
    <property type="project" value="InterPro"/>
</dbReference>
<organism evidence="13 14">
    <name type="scientific">Gracilariopsis chorda</name>
    <dbReference type="NCBI Taxonomy" id="448386"/>
    <lineage>
        <taxon>Eukaryota</taxon>
        <taxon>Rhodophyta</taxon>
        <taxon>Florideophyceae</taxon>
        <taxon>Rhodymeniophycidae</taxon>
        <taxon>Gracilariales</taxon>
        <taxon>Gracilariaceae</taxon>
        <taxon>Gracilariopsis</taxon>
    </lineage>
</organism>
<feature type="coiled-coil region" evidence="8">
    <location>
        <begin position="1319"/>
        <end position="1346"/>
    </location>
</feature>
<feature type="compositionally biased region" description="Pro residues" evidence="9">
    <location>
        <begin position="34"/>
        <end position="43"/>
    </location>
</feature>
<keyword evidence="5 13" id="KW-0808">Transferase</keyword>
<feature type="compositionally biased region" description="Polar residues" evidence="9">
    <location>
        <begin position="2011"/>
        <end position="2041"/>
    </location>
</feature>
<evidence type="ECO:0000256" key="4">
    <source>
        <dbReference type="ARBA" id="ARBA00022603"/>
    </source>
</evidence>
<dbReference type="STRING" id="448386.A0A2V3J300"/>
<feature type="compositionally biased region" description="Basic and acidic residues" evidence="9">
    <location>
        <begin position="2189"/>
        <end position="2212"/>
    </location>
</feature>
<dbReference type="InterPro" id="IPR006560">
    <property type="entry name" value="AWS_dom"/>
</dbReference>
<feature type="compositionally biased region" description="Polar residues" evidence="9">
    <location>
        <begin position="240"/>
        <end position="252"/>
    </location>
</feature>
<evidence type="ECO:0000256" key="7">
    <source>
        <dbReference type="ARBA" id="ARBA00023242"/>
    </source>
</evidence>
<feature type="compositionally biased region" description="Basic and acidic residues" evidence="9">
    <location>
        <begin position="304"/>
        <end position="321"/>
    </location>
</feature>
<feature type="region of interest" description="Disordered" evidence="9">
    <location>
        <begin position="27"/>
        <end position="54"/>
    </location>
</feature>
<evidence type="ECO:0000256" key="9">
    <source>
        <dbReference type="SAM" id="MobiDB-lite"/>
    </source>
</evidence>
<feature type="compositionally biased region" description="Basic residues" evidence="9">
    <location>
        <begin position="2213"/>
        <end position="2229"/>
    </location>
</feature>
<feature type="compositionally biased region" description="Basic and acidic residues" evidence="9">
    <location>
        <begin position="1823"/>
        <end position="1884"/>
    </location>
</feature>
<feature type="region of interest" description="Disordered" evidence="9">
    <location>
        <begin position="997"/>
        <end position="1022"/>
    </location>
</feature>
<dbReference type="SMART" id="SM00317">
    <property type="entry name" value="SET"/>
    <property type="match status" value="1"/>
</dbReference>
<dbReference type="SUPFAM" id="SSF82199">
    <property type="entry name" value="SET domain"/>
    <property type="match status" value="1"/>
</dbReference>
<dbReference type="Gene3D" id="2.170.270.10">
    <property type="entry name" value="SET domain"/>
    <property type="match status" value="2"/>
</dbReference>
<feature type="compositionally biased region" description="Basic and acidic residues" evidence="9">
    <location>
        <begin position="2241"/>
        <end position="2250"/>
    </location>
</feature>
<feature type="region of interest" description="Disordered" evidence="9">
    <location>
        <begin position="1273"/>
        <end position="1316"/>
    </location>
</feature>